<proteinExistence type="predicted"/>
<dbReference type="InterPro" id="IPR032293">
    <property type="entry name" value="DUF4840"/>
</dbReference>
<dbReference type="RefSeq" id="WP_153124533.1">
    <property type="nucleotide sequence ID" value="NZ_VZCB01000079.1"/>
</dbReference>
<feature type="chain" id="PRO_5026249183" evidence="1">
    <location>
        <begin position="24"/>
        <end position="216"/>
    </location>
</feature>
<gene>
    <name evidence="2" type="ORF">F7D73_10560</name>
</gene>
<dbReference type="AlphaFoldDB" id="A0A6G1U2X7"/>
<feature type="signal peptide" evidence="1">
    <location>
        <begin position="1"/>
        <end position="23"/>
    </location>
</feature>
<dbReference type="OrthoDB" id="1082643at2"/>
<dbReference type="Pfam" id="PF16128">
    <property type="entry name" value="DUF4840"/>
    <property type="match status" value="1"/>
</dbReference>
<dbReference type="EMBL" id="VZCB01000079">
    <property type="protein sequence ID" value="MQN81380.1"/>
    <property type="molecule type" value="Genomic_DNA"/>
</dbReference>
<evidence type="ECO:0000256" key="1">
    <source>
        <dbReference type="SAM" id="SignalP"/>
    </source>
</evidence>
<keyword evidence="1" id="KW-0732">Signal</keyword>
<evidence type="ECO:0000313" key="2">
    <source>
        <dbReference type="EMBL" id="MQN81380.1"/>
    </source>
</evidence>
<evidence type="ECO:0000313" key="3">
    <source>
        <dbReference type="Proteomes" id="UP000480425"/>
    </source>
</evidence>
<organism evidence="2 3">
    <name type="scientific">Segatella copri</name>
    <dbReference type="NCBI Taxonomy" id="165179"/>
    <lineage>
        <taxon>Bacteria</taxon>
        <taxon>Pseudomonadati</taxon>
        <taxon>Bacteroidota</taxon>
        <taxon>Bacteroidia</taxon>
        <taxon>Bacteroidales</taxon>
        <taxon>Prevotellaceae</taxon>
        <taxon>Segatella</taxon>
    </lineage>
</organism>
<reference evidence="2 3" key="1">
    <citation type="submission" date="2019-09" db="EMBL/GenBank/DDBJ databases">
        <title>Distinct polysaccharide growth profiles of human intestinal Prevotella copri isolates.</title>
        <authorList>
            <person name="Fehlner-Peach H."/>
            <person name="Magnabosco C."/>
            <person name="Raghavan V."/>
            <person name="Scher J.U."/>
            <person name="Tett A."/>
            <person name="Cox L.M."/>
            <person name="Gottsegen C."/>
            <person name="Watters A."/>
            <person name="Wiltshire- Gordon J.D."/>
            <person name="Segata N."/>
            <person name="Bonneau R."/>
            <person name="Littman D.R."/>
        </authorList>
    </citation>
    <scope>NUCLEOTIDE SEQUENCE [LARGE SCALE GENOMIC DNA]</scope>
    <source>
        <strain evidence="3">iA622</strain>
    </source>
</reference>
<comment type="caution">
    <text evidence="2">The sequence shown here is derived from an EMBL/GenBank/DDBJ whole genome shotgun (WGS) entry which is preliminary data.</text>
</comment>
<name>A0A6G1U2X7_9BACT</name>
<accession>A0A6G1U2X7</accession>
<dbReference type="Proteomes" id="UP000480425">
    <property type="component" value="Unassembled WGS sequence"/>
</dbReference>
<sequence length="216" mass="24008">MKKFTLLTVLAAFVAAFSFTSCNTDGDSYTPLTLEQQKSFQTAMAVGSYNNMMLLFEKKNEANVNKQIDSVAVSCRVSMYGDSTITMTNFPIAQLAEHISNKNLAEALAKEAPRTITCKYQVAPNSTSTMAYFLACPSVIELNLTYGTDNKSHKVQFAFAPNQMYYGYCTLNEPRQLGFQFYLAQLWVDGAQTSYLKNSVSGYSSVSFACRNAFKK</sequence>
<dbReference type="PROSITE" id="PS51257">
    <property type="entry name" value="PROKAR_LIPOPROTEIN"/>
    <property type="match status" value="1"/>
</dbReference>
<protein>
    <submittedName>
        <fullName evidence="2">DUF4840 domain-containing protein</fullName>
    </submittedName>
</protein>